<keyword evidence="2" id="KW-0547">Nucleotide-binding</keyword>
<accession>A0ABW0M6F7</accession>
<proteinExistence type="inferred from homology"/>
<dbReference type="Gene3D" id="3.40.50.300">
    <property type="entry name" value="P-loop containing nucleotide triphosphate hydrolases"/>
    <property type="match status" value="1"/>
</dbReference>
<evidence type="ECO:0000256" key="1">
    <source>
        <dbReference type="ARBA" id="ARBA00006611"/>
    </source>
</evidence>
<name>A0ABW0M6F7_9BURK</name>
<evidence type="ECO:0000259" key="4">
    <source>
        <dbReference type="PROSITE" id="PS00662"/>
    </source>
</evidence>
<feature type="domain" description="Bacterial type II secretion system protein E" evidence="4">
    <location>
        <begin position="382"/>
        <end position="396"/>
    </location>
</feature>
<dbReference type="PANTHER" id="PTHR30258">
    <property type="entry name" value="TYPE II SECRETION SYSTEM PROTEIN GSPE-RELATED"/>
    <property type="match status" value="1"/>
</dbReference>
<dbReference type="SUPFAM" id="SSF160246">
    <property type="entry name" value="EspE N-terminal domain-like"/>
    <property type="match status" value="1"/>
</dbReference>
<reference evidence="6" key="1">
    <citation type="journal article" date="2019" name="Int. J. Syst. Evol. Microbiol.">
        <title>The Global Catalogue of Microorganisms (GCM) 10K type strain sequencing project: providing services to taxonomists for standard genome sequencing and annotation.</title>
        <authorList>
            <consortium name="The Broad Institute Genomics Platform"/>
            <consortium name="The Broad Institute Genome Sequencing Center for Infectious Disease"/>
            <person name="Wu L."/>
            <person name="Ma J."/>
        </authorList>
    </citation>
    <scope>NUCLEOTIDE SEQUENCE [LARGE SCALE GENOMIC DNA]</scope>
    <source>
        <strain evidence="6">JCM 17066</strain>
    </source>
</reference>
<evidence type="ECO:0000256" key="3">
    <source>
        <dbReference type="ARBA" id="ARBA00022840"/>
    </source>
</evidence>
<dbReference type="SUPFAM" id="SSF52540">
    <property type="entry name" value="P-loop containing nucleoside triphosphate hydrolases"/>
    <property type="match status" value="1"/>
</dbReference>
<protein>
    <submittedName>
        <fullName evidence="5">GspE/PulE family protein</fullName>
    </submittedName>
</protein>
<dbReference type="PANTHER" id="PTHR30258:SF1">
    <property type="entry name" value="PROTEIN TRANSPORT PROTEIN HOFB HOMOLOG"/>
    <property type="match status" value="1"/>
</dbReference>
<dbReference type="PROSITE" id="PS00662">
    <property type="entry name" value="T2SP_E"/>
    <property type="match status" value="1"/>
</dbReference>
<evidence type="ECO:0000256" key="2">
    <source>
        <dbReference type="ARBA" id="ARBA00022741"/>
    </source>
</evidence>
<dbReference type="InterPro" id="IPR027417">
    <property type="entry name" value="P-loop_NTPase"/>
</dbReference>
<organism evidence="5 6">
    <name type="scientific">Paraherbaspirillum soli</name>
    <dbReference type="NCBI Taxonomy" id="631222"/>
    <lineage>
        <taxon>Bacteria</taxon>
        <taxon>Pseudomonadati</taxon>
        <taxon>Pseudomonadota</taxon>
        <taxon>Betaproteobacteria</taxon>
        <taxon>Burkholderiales</taxon>
        <taxon>Oxalobacteraceae</taxon>
        <taxon>Paraherbaspirillum</taxon>
    </lineage>
</organism>
<dbReference type="Proteomes" id="UP001596045">
    <property type="component" value="Unassembled WGS sequence"/>
</dbReference>
<keyword evidence="6" id="KW-1185">Reference proteome</keyword>
<dbReference type="Gene3D" id="3.30.450.90">
    <property type="match status" value="1"/>
</dbReference>
<dbReference type="EMBL" id="JBHSMT010000012">
    <property type="protein sequence ID" value="MFC5473630.1"/>
    <property type="molecule type" value="Genomic_DNA"/>
</dbReference>
<comment type="similarity">
    <text evidence="1">Belongs to the GSP E family.</text>
</comment>
<dbReference type="Pfam" id="PF00437">
    <property type="entry name" value="T2SSE"/>
    <property type="match status" value="1"/>
</dbReference>
<evidence type="ECO:0000313" key="5">
    <source>
        <dbReference type="EMBL" id="MFC5473630.1"/>
    </source>
</evidence>
<dbReference type="RefSeq" id="WP_378996284.1">
    <property type="nucleotide sequence ID" value="NZ_JBHSMT010000012.1"/>
</dbReference>
<dbReference type="InterPro" id="IPR037257">
    <property type="entry name" value="T2SS_E_N_sf"/>
</dbReference>
<dbReference type="CDD" id="cd01129">
    <property type="entry name" value="PulE-GspE-like"/>
    <property type="match status" value="1"/>
</dbReference>
<comment type="caution">
    <text evidence="5">The sequence shown here is derived from an EMBL/GenBank/DDBJ whole genome shotgun (WGS) entry which is preliminary data.</text>
</comment>
<dbReference type="InterPro" id="IPR001482">
    <property type="entry name" value="T2SS/T4SS_dom"/>
</dbReference>
<sequence>MKNEPISLKRVLDAEFIVEMQRQSSSALNAIELIAESFGADADGYLQAAAAYFGMAPVTIDGMRLMKPEFDLISFVDANKRLCIAFTDQNNELKLVTADPLDVRTRSWIYARLRNRSAQSLSWGIATIGDLRSYLVSMEKTVRAMDSIGISDTVNASDSAALSISIEDISSTGSQIVRLVNSTIYDALRAGASDIHLETLSHGMNIKYRLDGVLTTIKHIDGSDTSEQVLSRIKVISELDIAERRIPQDGRFKVLAETREIDLRVSIMPNLFGEDAVLRILDRYHLSGERQTLSLETLGFADSAMAFVRRLSLLPYGLLLVTGPTGSGKTTTVYAAISEINTGLDKIVTIEDPVEYQLAGVLQIPVNEKKGLTFARGLRSILRHDPDKIMVGEIRDPETAQIAVQAALTGHQVFTTVHANNVFDVIGRFANMGVDSYSFVSALNGILAQRLVRINCPQCAIDDQPSAELIHRSGLGTAALSRFNFKRSLGCAHCRGTGFKGRRAIAETLSLDDTLRDLMAERAALSKIKHAARLAGLRTLRESAVDLVAAGMTTLEEINRVTPVE</sequence>
<keyword evidence="3" id="KW-0067">ATP-binding</keyword>
<gene>
    <name evidence="5" type="ORF">ACFPM8_06610</name>
</gene>
<evidence type="ECO:0000313" key="6">
    <source>
        <dbReference type="Proteomes" id="UP001596045"/>
    </source>
</evidence>